<evidence type="ECO:0000313" key="5">
    <source>
        <dbReference type="EMBL" id="PWN07472.1"/>
    </source>
</evidence>
<comment type="caution">
    <text evidence="5">The sequence shown here is derived from an EMBL/GenBank/DDBJ whole genome shotgun (WGS) entry which is preliminary data.</text>
</comment>
<dbReference type="PANTHER" id="PTHR33619">
    <property type="entry name" value="POLYSACCHARIDE EXPORT PROTEIN GFCE-RELATED"/>
    <property type="match status" value="1"/>
</dbReference>
<dbReference type="OrthoDB" id="9808948at2"/>
<dbReference type="GO" id="GO:0015159">
    <property type="term" value="F:polysaccharide transmembrane transporter activity"/>
    <property type="evidence" value="ECO:0007669"/>
    <property type="project" value="InterPro"/>
</dbReference>
<reference evidence="5 6" key="1">
    <citation type="submission" date="2018-05" db="EMBL/GenBank/DDBJ databases">
        <title>Rhodohalobacter halophilus gen. nov., sp. nov., a moderately halophilic member of the family Balneolaceae.</title>
        <authorList>
            <person name="Liu Z.-W."/>
        </authorList>
    </citation>
    <scope>NUCLEOTIDE SEQUENCE [LARGE SCALE GENOMIC DNA]</scope>
    <source>
        <strain evidence="5 6">8A47</strain>
    </source>
</reference>
<feature type="domain" description="Polysaccharide export protein N-terminal" evidence="3">
    <location>
        <begin position="159"/>
        <end position="223"/>
    </location>
</feature>
<dbReference type="AlphaFoldDB" id="A0A316TXQ5"/>
<dbReference type="Gene3D" id="3.10.560.10">
    <property type="entry name" value="Outer membrane lipoprotein wza domain like"/>
    <property type="match status" value="5"/>
</dbReference>
<dbReference type="RefSeq" id="WP_109645205.1">
    <property type="nucleotide sequence ID" value="NZ_QGGB01000003.1"/>
</dbReference>
<gene>
    <name evidence="5" type="ORF">DDZ15_04205</name>
</gene>
<organism evidence="5 6">
    <name type="scientific">Rhodohalobacter mucosus</name>
    <dbReference type="NCBI Taxonomy" id="2079485"/>
    <lineage>
        <taxon>Bacteria</taxon>
        <taxon>Pseudomonadati</taxon>
        <taxon>Balneolota</taxon>
        <taxon>Balneolia</taxon>
        <taxon>Balneolales</taxon>
        <taxon>Balneolaceae</taxon>
        <taxon>Rhodohalobacter</taxon>
    </lineage>
</organism>
<dbReference type="PANTHER" id="PTHR33619:SF3">
    <property type="entry name" value="POLYSACCHARIDE EXPORT PROTEIN GFCE-RELATED"/>
    <property type="match status" value="1"/>
</dbReference>
<feature type="signal peptide" evidence="2">
    <location>
        <begin position="1"/>
        <end position="25"/>
    </location>
</feature>
<dbReference type="Pfam" id="PF02563">
    <property type="entry name" value="Poly_export"/>
    <property type="match status" value="1"/>
</dbReference>
<dbReference type="InterPro" id="IPR003715">
    <property type="entry name" value="Poly_export_N"/>
</dbReference>
<feature type="domain" description="Soluble ligand binding" evidence="4">
    <location>
        <begin position="716"/>
        <end position="758"/>
    </location>
</feature>
<proteinExistence type="predicted"/>
<protein>
    <recommendedName>
        <fullName evidence="7">Protein involved in polysaccharide export, contains SLBB domain of the beta-grasp fold</fullName>
    </recommendedName>
</protein>
<feature type="domain" description="Soluble ligand binding" evidence="4">
    <location>
        <begin position="416"/>
        <end position="462"/>
    </location>
</feature>
<keyword evidence="1 2" id="KW-0732">Signal</keyword>
<name>A0A316TXQ5_9BACT</name>
<evidence type="ECO:0000313" key="6">
    <source>
        <dbReference type="Proteomes" id="UP000245533"/>
    </source>
</evidence>
<dbReference type="InterPro" id="IPR019554">
    <property type="entry name" value="Soluble_ligand-bd"/>
</dbReference>
<evidence type="ECO:0008006" key="7">
    <source>
        <dbReference type="Google" id="ProtNLM"/>
    </source>
</evidence>
<accession>A0A316TXQ5</accession>
<dbReference type="EMBL" id="QGGB01000003">
    <property type="protein sequence ID" value="PWN07472.1"/>
    <property type="molecule type" value="Genomic_DNA"/>
</dbReference>
<feature type="domain" description="Soluble ligand binding" evidence="4">
    <location>
        <begin position="608"/>
        <end position="649"/>
    </location>
</feature>
<evidence type="ECO:0000259" key="3">
    <source>
        <dbReference type="Pfam" id="PF02563"/>
    </source>
</evidence>
<keyword evidence="6" id="KW-1185">Reference proteome</keyword>
<dbReference type="Proteomes" id="UP000245533">
    <property type="component" value="Unassembled WGS sequence"/>
</dbReference>
<feature type="chain" id="PRO_5016377775" description="Protein involved in polysaccharide export, contains SLBB domain of the beta-grasp fold" evidence="2">
    <location>
        <begin position="26"/>
        <end position="824"/>
    </location>
</feature>
<evidence type="ECO:0000259" key="4">
    <source>
        <dbReference type="Pfam" id="PF10531"/>
    </source>
</evidence>
<evidence type="ECO:0000256" key="2">
    <source>
        <dbReference type="SAM" id="SignalP"/>
    </source>
</evidence>
<dbReference type="Gene3D" id="3.30.1950.10">
    <property type="entry name" value="wza like domain"/>
    <property type="match status" value="1"/>
</dbReference>
<dbReference type="Pfam" id="PF10531">
    <property type="entry name" value="SLBB"/>
    <property type="match status" value="6"/>
</dbReference>
<feature type="domain" description="Soluble ligand binding" evidence="4">
    <location>
        <begin position="333"/>
        <end position="374"/>
    </location>
</feature>
<sequence length="824" mass="92606">MHKKILILLSLSALFTLFLASAVQAQSFGSIDLSTVNVNELSEEQIRQADQEIRDRGLTLQQFEQLAIAQGASRLQVSQLVQRIRSFRASSGIESAEQSTGEARDVMIPLDESDVYREQTDRLPVADRTQTENDSLKVFGMDLFRQVAVSFEPSLNLPTPVDYVLGAGDELVIDIWGASEQTYRLTVSPEGSIRIPNLSPIQVNGLQMNEAEERILSRLTNIYSGLRPNNPGEGNTFAQVTLGNVRSIKVTVIGEVTRPGTYTIPSLATAFNALFAAGGPTRNGTFRNIQIIRSNEVVETLDIYDFLVTGTQESNIRLRDQDVIKIDPYVNRVHVWGETKRKGFFETIDGETLSDLLEFTAGFTDQAYTRTLTLEGMTPEMRRVTTILYPEEANLEIRNGDKLRIGEIMDRFVNRVRIRGAVYRPGAYEYKEGMTLYDLVTQADGPLEEAFLQRAVIERLKENREPEILSFSLERLLNDPAGYDIPLRPDDLVRVSNIFDLQEEYTVRVRGAVNSSGTFEFRDGLTLEDAILQADGFRDNAAPYRVEVARRITNDSSSERRMDRVAEVFQFEVEEYLGLSEDDGDFELMPFDQVYVRTRPNYQVQQTVRIEGEVEFPGEYVLPTRTTRLSDIIEMAGGLSDYAYPEGASLDRTMSDLTAEELEFLDPEERSDQMNGGNRTLVGIQLNTALQRPGGRDDLILENGDVITVPKELQTVRIEGEVLSPTSVRYESGKSFQSYINSAGGVTDNARRKRAYIVYANGEVDRTRRFLFFRNNPSVEPGATIVIPREPEQRELTAQERVSIAATLASTTATIALIIDRITR</sequence>
<evidence type="ECO:0000256" key="1">
    <source>
        <dbReference type="ARBA" id="ARBA00022729"/>
    </source>
</evidence>
<feature type="domain" description="Soluble ligand binding" evidence="4">
    <location>
        <begin position="507"/>
        <end position="555"/>
    </location>
</feature>
<dbReference type="InterPro" id="IPR049712">
    <property type="entry name" value="Poly_export"/>
</dbReference>
<feature type="domain" description="Soluble ligand binding" evidence="4">
    <location>
        <begin position="249"/>
        <end position="296"/>
    </location>
</feature>